<dbReference type="Proteomes" id="UP000182665">
    <property type="component" value="Unassembled WGS sequence"/>
</dbReference>
<evidence type="ECO:0000313" key="3">
    <source>
        <dbReference type="EMBL" id="SFZ72474.1"/>
    </source>
</evidence>
<dbReference type="PROSITE" id="PS50889">
    <property type="entry name" value="S4"/>
    <property type="match status" value="1"/>
</dbReference>
<reference evidence="3 4" key="1">
    <citation type="submission" date="2016-11" db="EMBL/GenBank/DDBJ databases">
        <authorList>
            <person name="Varghese N."/>
            <person name="Submissions S."/>
        </authorList>
    </citation>
    <scope>NUCLEOTIDE SEQUENCE [LARGE SCALE GENOMIC DNA]</scope>
    <source>
        <strain evidence="3 4">NFIX07</strain>
    </source>
</reference>
<gene>
    <name evidence="3" type="ORF">SAMN03097721_00368</name>
</gene>
<dbReference type="Pfam" id="PF17774">
    <property type="entry name" value="YlmH_RBD"/>
    <property type="match status" value="1"/>
</dbReference>
<dbReference type="InterPro" id="IPR036986">
    <property type="entry name" value="S4_RNA-bd_sf"/>
</dbReference>
<accession>A0ABY1H3J2</accession>
<name>A0ABY1H3J2_9STAP</name>
<dbReference type="InterPro" id="IPR002942">
    <property type="entry name" value="S4_RNA-bd"/>
</dbReference>
<evidence type="ECO:0000256" key="1">
    <source>
        <dbReference type="PROSITE-ProRule" id="PRU00182"/>
    </source>
</evidence>
<evidence type="ECO:0000259" key="2">
    <source>
        <dbReference type="SMART" id="SM00363"/>
    </source>
</evidence>
<organism evidence="3 4">
    <name type="scientific">Staphylococcus pasteuri</name>
    <dbReference type="NCBI Taxonomy" id="45972"/>
    <lineage>
        <taxon>Bacteria</taxon>
        <taxon>Bacillati</taxon>
        <taxon>Bacillota</taxon>
        <taxon>Bacilli</taxon>
        <taxon>Bacillales</taxon>
        <taxon>Staphylococcaceae</taxon>
        <taxon>Staphylococcus</taxon>
    </lineage>
</organism>
<feature type="domain" description="RNA-binding S4" evidence="2">
    <location>
        <begin position="194"/>
        <end position="251"/>
    </location>
</feature>
<dbReference type="SUPFAM" id="SSF55174">
    <property type="entry name" value="Alpha-L RNA-binding motif"/>
    <property type="match status" value="1"/>
</dbReference>
<dbReference type="EMBL" id="FPKT01000001">
    <property type="protein sequence ID" value="SFZ72474.1"/>
    <property type="molecule type" value="Genomic_DNA"/>
</dbReference>
<keyword evidence="4" id="KW-1185">Reference proteome</keyword>
<keyword evidence="1" id="KW-0694">RNA-binding</keyword>
<dbReference type="SMART" id="SM00363">
    <property type="entry name" value="S4"/>
    <property type="match status" value="1"/>
</dbReference>
<dbReference type="Pfam" id="PF01479">
    <property type="entry name" value="S4"/>
    <property type="match status" value="1"/>
</dbReference>
<dbReference type="InterPro" id="IPR040591">
    <property type="entry name" value="RqcP2_RBD"/>
</dbReference>
<sequence>MTELAKLLKNKEVSNIDIYQHFRKEEQATIDLLIDKCQQAERHYAPVLTNFLDPRGQYILEVIVGSYEDLVVHFNGGPQAERQRALITPSYYEPNESDFDLTLIEIDYPQKFVTIQHQHVLGTLMSLGIDRNQLGDIMVGERIQFVLTKALESFIMLEFTKIKGATIKLNSIPLKDMIQSEENWKIHSSTVSALRLDVVLKEMIHKSRSIAKQLIEKKRVKVNHTIIDSPDFQLEMNDLLSIQGFGRAQMTDIGGRTKKDKIHITYNTLFK</sequence>
<comment type="caution">
    <text evidence="3">The sequence shown here is derived from an EMBL/GenBank/DDBJ whole genome shotgun (WGS) entry which is preliminary data.</text>
</comment>
<dbReference type="Gene3D" id="3.30.70.330">
    <property type="match status" value="1"/>
</dbReference>
<dbReference type="CDD" id="cd00165">
    <property type="entry name" value="S4"/>
    <property type="match status" value="1"/>
</dbReference>
<protein>
    <submittedName>
        <fullName evidence="3">RNA-binding protein YlmH, contains S4-like domain</fullName>
    </submittedName>
</protein>
<evidence type="ECO:0000313" key="4">
    <source>
        <dbReference type="Proteomes" id="UP000182665"/>
    </source>
</evidence>
<dbReference type="Gene3D" id="3.30.1370.160">
    <property type="match status" value="1"/>
</dbReference>
<dbReference type="InterPro" id="IPR012677">
    <property type="entry name" value="Nucleotide-bd_a/b_plait_sf"/>
</dbReference>
<dbReference type="Gene3D" id="3.10.290.10">
    <property type="entry name" value="RNA-binding S4 domain"/>
    <property type="match status" value="1"/>
</dbReference>
<proteinExistence type="predicted"/>